<dbReference type="AlphaFoldDB" id="A0A813ZZ71"/>
<keyword evidence="1" id="KW-0597">Phosphoprotein</keyword>
<dbReference type="InterPro" id="IPR052069">
    <property type="entry name" value="Ca-reg_mRNA-binding_domain"/>
</dbReference>
<dbReference type="Gene3D" id="2.40.50.140">
    <property type="entry name" value="Nucleic acid-binding proteins"/>
    <property type="match status" value="1"/>
</dbReference>
<dbReference type="InterPro" id="IPR002059">
    <property type="entry name" value="CSP_DNA-bd"/>
</dbReference>
<evidence type="ECO:0000256" key="1">
    <source>
        <dbReference type="ARBA" id="ARBA00022553"/>
    </source>
</evidence>
<reference evidence="5" key="1">
    <citation type="submission" date="2021-02" db="EMBL/GenBank/DDBJ databases">
        <authorList>
            <person name="Nowell W R."/>
        </authorList>
    </citation>
    <scope>NUCLEOTIDE SEQUENCE</scope>
</reference>
<comment type="caution">
    <text evidence="5">The sequence shown here is derived from an EMBL/GenBank/DDBJ whole genome shotgun (WGS) entry which is preliminary data.</text>
</comment>
<dbReference type="SUPFAM" id="SSF50249">
    <property type="entry name" value="Nucleic acid-binding proteins"/>
    <property type="match status" value="1"/>
</dbReference>
<dbReference type="Proteomes" id="UP000677228">
    <property type="component" value="Unassembled WGS sequence"/>
</dbReference>
<accession>A0A813ZZ71</accession>
<dbReference type="Proteomes" id="UP000663829">
    <property type="component" value="Unassembled WGS sequence"/>
</dbReference>
<feature type="region of interest" description="Disordered" evidence="2">
    <location>
        <begin position="126"/>
        <end position="163"/>
    </location>
</feature>
<dbReference type="PANTHER" id="PTHR12962:SF1">
    <property type="entry name" value="COLD SHOCK DOMAIN-CONTAINING PROTEIN CG9705"/>
    <property type="match status" value="1"/>
</dbReference>
<gene>
    <name evidence="5" type="ORF">GPM918_LOCUS8849</name>
    <name evidence="4" type="ORF">OVA965_LOCUS1286</name>
    <name evidence="7" type="ORF">SRO942_LOCUS8850</name>
    <name evidence="6" type="ORF">TMI583_LOCUS1287</name>
</gene>
<evidence type="ECO:0000259" key="3">
    <source>
        <dbReference type="PROSITE" id="PS51857"/>
    </source>
</evidence>
<evidence type="ECO:0000313" key="7">
    <source>
        <dbReference type="EMBL" id="CAF3687033.1"/>
    </source>
</evidence>
<dbReference type="InterPro" id="IPR011129">
    <property type="entry name" value="CSD"/>
</dbReference>
<sequence length="163" mass="18386">MSHSPSSSSLSPRSAGDVQINPLLARRERSLSQCERALQYPSHEGIIQDFCREKGHGHIKPRDNSESIFVHVSDIEDDYVPKAGDVVSYKKILMPPKNEKYQAIHVRFLQLSDGVKHESWEEAVQEDVNHRRPSVQDGSVTSSYNDQTAPNGDHIHRVNAPHN</sequence>
<proteinExistence type="predicted"/>
<dbReference type="Proteomes" id="UP000681722">
    <property type="component" value="Unassembled WGS sequence"/>
</dbReference>
<dbReference type="GO" id="GO:0043488">
    <property type="term" value="P:regulation of mRNA stability"/>
    <property type="evidence" value="ECO:0007669"/>
    <property type="project" value="TreeGrafter"/>
</dbReference>
<evidence type="ECO:0000313" key="4">
    <source>
        <dbReference type="EMBL" id="CAF0738419.1"/>
    </source>
</evidence>
<feature type="compositionally biased region" description="Polar residues" evidence="2">
    <location>
        <begin position="136"/>
        <end position="150"/>
    </location>
</feature>
<evidence type="ECO:0000313" key="6">
    <source>
        <dbReference type="EMBL" id="CAF3515514.1"/>
    </source>
</evidence>
<dbReference type="EMBL" id="CAJOBC010001590">
    <property type="protein sequence ID" value="CAF3687033.1"/>
    <property type="molecule type" value="Genomic_DNA"/>
</dbReference>
<dbReference type="PANTHER" id="PTHR12962">
    <property type="entry name" value="CALCIUM-REGULATED HEAT STABLE PROTEIN CRHSP-24-RELATED"/>
    <property type="match status" value="1"/>
</dbReference>
<dbReference type="EMBL" id="CAJNOK010000231">
    <property type="protein sequence ID" value="CAF0738419.1"/>
    <property type="molecule type" value="Genomic_DNA"/>
</dbReference>
<protein>
    <recommendedName>
        <fullName evidence="3">CSD domain-containing protein</fullName>
    </recommendedName>
</protein>
<organism evidence="5 8">
    <name type="scientific">Didymodactylos carnosus</name>
    <dbReference type="NCBI Taxonomy" id="1234261"/>
    <lineage>
        <taxon>Eukaryota</taxon>
        <taxon>Metazoa</taxon>
        <taxon>Spiralia</taxon>
        <taxon>Gnathifera</taxon>
        <taxon>Rotifera</taxon>
        <taxon>Eurotatoria</taxon>
        <taxon>Bdelloidea</taxon>
        <taxon>Philodinida</taxon>
        <taxon>Philodinidae</taxon>
        <taxon>Didymodactylos</taxon>
    </lineage>
</organism>
<dbReference type="OrthoDB" id="448492at2759"/>
<dbReference type="EMBL" id="CAJNOQ010001590">
    <property type="protein sequence ID" value="CAF0905169.1"/>
    <property type="molecule type" value="Genomic_DNA"/>
</dbReference>
<feature type="domain" description="CSD" evidence="3">
    <location>
        <begin position="42"/>
        <end position="108"/>
    </location>
</feature>
<name>A0A813ZZ71_9BILA</name>
<feature type="region of interest" description="Disordered" evidence="2">
    <location>
        <begin position="1"/>
        <end position="20"/>
    </location>
</feature>
<dbReference type="InterPro" id="IPR012340">
    <property type="entry name" value="NA-bd_OB-fold"/>
</dbReference>
<dbReference type="EMBL" id="CAJOBA010000231">
    <property type="protein sequence ID" value="CAF3515514.1"/>
    <property type="molecule type" value="Genomic_DNA"/>
</dbReference>
<dbReference type="Proteomes" id="UP000682733">
    <property type="component" value="Unassembled WGS sequence"/>
</dbReference>
<keyword evidence="8" id="KW-1185">Reference proteome</keyword>
<dbReference type="GO" id="GO:0005737">
    <property type="term" value="C:cytoplasm"/>
    <property type="evidence" value="ECO:0007669"/>
    <property type="project" value="TreeGrafter"/>
</dbReference>
<dbReference type="PROSITE" id="PS51857">
    <property type="entry name" value="CSD_2"/>
    <property type="match status" value="1"/>
</dbReference>
<feature type="compositionally biased region" description="Low complexity" evidence="2">
    <location>
        <begin position="1"/>
        <end position="14"/>
    </location>
</feature>
<dbReference type="GO" id="GO:0003730">
    <property type="term" value="F:mRNA 3'-UTR binding"/>
    <property type="evidence" value="ECO:0007669"/>
    <property type="project" value="TreeGrafter"/>
</dbReference>
<dbReference type="SMART" id="SM00357">
    <property type="entry name" value="CSP"/>
    <property type="match status" value="1"/>
</dbReference>
<evidence type="ECO:0000313" key="5">
    <source>
        <dbReference type="EMBL" id="CAF0905169.1"/>
    </source>
</evidence>
<dbReference type="FunFam" id="2.40.50.140:FF:000086">
    <property type="entry name" value="Cold shock domain-containing protein C2"/>
    <property type="match status" value="1"/>
</dbReference>
<evidence type="ECO:0000256" key="2">
    <source>
        <dbReference type="SAM" id="MobiDB-lite"/>
    </source>
</evidence>
<dbReference type="Pfam" id="PF00313">
    <property type="entry name" value="CSD"/>
    <property type="match status" value="1"/>
</dbReference>
<evidence type="ECO:0000313" key="8">
    <source>
        <dbReference type="Proteomes" id="UP000663829"/>
    </source>
</evidence>